<dbReference type="OrthoDB" id="7861542at2"/>
<gene>
    <name evidence="2" type="ORF">Poly41_40010</name>
</gene>
<dbReference type="PANTHER" id="PTHR36121:SF1">
    <property type="entry name" value="PROTEIN SXY"/>
    <property type="match status" value="1"/>
</dbReference>
<evidence type="ECO:0000259" key="1">
    <source>
        <dbReference type="Pfam" id="PF04994"/>
    </source>
</evidence>
<dbReference type="Gene3D" id="1.10.150.20">
    <property type="entry name" value="5' to 3' exonuclease, C-terminal subdomain"/>
    <property type="match status" value="1"/>
</dbReference>
<proteinExistence type="predicted"/>
<comment type="caution">
    <text evidence="2">The sequence shown here is derived from an EMBL/GenBank/DDBJ whole genome shotgun (WGS) entry which is preliminary data.</text>
</comment>
<dbReference type="Proteomes" id="UP000319143">
    <property type="component" value="Unassembled WGS sequence"/>
</dbReference>
<reference evidence="2 3" key="1">
    <citation type="submission" date="2019-02" db="EMBL/GenBank/DDBJ databases">
        <title>Deep-cultivation of Planctomycetes and their phenomic and genomic characterization uncovers novel biology.</title>
        <authorList>
            <person name="Wiegand S."/>
            <person name="Jogler M."/>
            <person name="Boedeker C."/>
            <person name="Pinto D."/>
            <person name="Vollmers J."/>
            <person name="Rivas-Marin E."/>
            <person name="Kohn T."/>
            <person name="Peeters S.H."/>
            <person name="Heuer A."/>
            <person name="Rast P."/>
            <person name="Oberbeckmann S."/>
            <person name="Bunk B."/>
            <person name="Jeske O."/>
            <person name="Meyerdierks A."/>
            <person name="Storesund J.E."/>
            <person name="Kallscheuer N."/>
            <person name="Luecker S."/>
            <person name="Lage O.M."/>
            <person name="Pohl T."/>
            <person name="Merkel B.J."/>
            <person name="Hornburger P."/>
            <person name="Mueller R.-W."/>
            <person name="Bruemmer F."/>
            <person name="Labrenz M."/>
            <person name="Spormann A.M."/>
            <person name="Op Den Camp H."/>
            <person name="Overmann J."/>
            <person name="Amann R."/>
            <person name="Jetten M.S.M."/>
            <person name="Mascher T."/>
            <person name="Medema M.H."/>
            <person name="Devos D.P."/>
            <person name="Kaster A.-K."/>
            <person name="Ovreas L."/>
            <person name="Rohde M."/>
            <person name="Galperin M.Y."/>
            <person name="Jogler C."/>
        </authorList>
    </citation>
    <scope>NUCLEOTIDE SEQUENCE [LARGE SCALE GENOMIC DNA]</scope>
    <source>
        <strain evidence="2 3">Poly41</strain>
    </source>
</reference>
<dbReference type="InterPro" id="IPR047525">
    <property type="entry name" value="TfoX-like"/>
</dbReference>
<keyword evidence="3" id="KW-1185">Reference proteome</keyword>
<name>A0A5C6DDY2_9BACT</name>
<dbReference type="InterPro" id="IPR007077">
    <property type="entry name" value="TfoX_C"/>
</dbReference>
<dbReference type="AlphaFoldDB" id="A0A5C6DDY2"/>
<organism evidence="2 3">
    <name type="scientific">Novipirellula artificiosorum</name>
    <dbReference type="NCBI Taxonomy" id="2528016"/>
    <lineage>
        <taxon>Bacteria</taxon>
        <taxon>Pseudomonadati</taxon>
        <taxon>Planctomycetota</taxon>
        <taxon>Planctomycetia</taxon>
        <taxon>Pirellulales</taxon>
        <taxon>Pirellulaceae</taxon>
        <taxon>Novipirellula</taxon>
    </lineage>
</organism>
<accession>A0A5C6DDY2</accession>
<dbReference type="RefSeq" id="WP_146528302.1">
    <property type="nucleotide sequence ID" value="NZ_SJPV01000007.1"/>
</dbReference>
<evidence type="ECO:0000313" key="3">
    <source>
        <dbReference type="Proteomes" id="UP000319143"/>
    </source>
</evidence>
<feature type="domain" description="TfoX C-terminal" evidence="1">
    <location>
        <begin position="73"/>
        <end position="149"/>
    </location>
</feature>
<dbReference type="EMBL" id="SJPV01000007">
    <property type="protein sequence ID" value="TWU34858.1"/>
    <property type="molecule type" value="Genomic_DNA"/>
</dbReference>
<evidence type="ECO:0000313" key="2">
    <source>
        <dbReference type="EMBL" id="TWU34858.1"/>
    </source>
</evidence>
<dbReference type="Pfam" id="PF04994">
    <property type="entry name" value="TfoX_C"/>
    <property type="match status" value="1"/>
</dbReference>
<dbReference type="PANTHER" id="PTHR36121">
    <property type="entry name" value="PROTEIN SXY"/>
    <property type="match status" value="1"/>
</dbReference>
<sequence>MADPKGAQLIVNLSASQTRRRLKGFGHGVRKIQSGGKNQAIIIHTATGEHLRELEDKFADVGFSSDQDKLSEPIENIRNLGVVSATWLREVGIKTRADLEDYGPVFAYCQVKRKYPKASLNLLWAIAAGIEHRDWRDLTNEEKQQLLKDIE</sequence>
<protein>
    <recommendedName>
        <fullName evidence="1">TfoX C-terminal domain-containing protein</fullName>
    </recommendedName>
</protein>